<reference evidence="10" key="1">
    <citation type="submission" date="2016-11" db="UniProtKB">
        <authorList>
            <consortium name="WormBaseParasite"/>
        </authorList>
    </citation>
    <scope>IDENTIFICATION</scope>
</reference>
<dbReference type="AlphaFoldDB" id="A0A1I7YYR0"/>
<dbReference type="InterPro" id="IPR017441">
    <property type="entry name" value="Protein_kinase_ATP_BS"/>
</dbReference>
<dbReference type="SMART" id="SM00220">
    <property type="entry name" value="S_TKc"/>
    <property type="match status" value="2"/>
</dbReference>
<accession>A0A1I7YYR0</accession>
<evidence type="ECO:0000259" key="8">
    <source>
        <dbReference type="PROSITE" id="PS50011"/>
    </source>
</evidence>
<feature type="domain" description="Protein kinase" evidence="8">
    <location>
        <begin position="319"/>
        <end position="564"/>
    </location>
</feature>
<dbReference type="InterPro" id="IPR008271">
    <property type="entry name" value="Ser/Thr_kinase_AS"/>
</dbReference>
<feature type="binding site" evidence="7">
    <location>
        <position position="57"/>
    </location>
    <ligand>
        <name>ATP</name>
        <dbReference type="ChEBI" id="CHEBI:30616"/>
    </ligand>
</feature>
<protein>
    <submittedName>
        <fullName evidence="10">Polo kinase</fullName>
    </submittedName>
</protein>
<evidence type="ECO:0000256" key="7">
    <source>
        <dbReference type="PROSITE-ProRule" id="PRU10141"/>
    </source>
</evidence>
<dbReference type="PROSITE" id="PS50011">
    <property type="entry name" value="PROTEIN_KINASE_DOM"/>
    <property type="match status" value="2"/>
</dbReference>
<evidence type="ECO:0000256" key="2">
    <source>
        <dbReference type="ARBA" id="ARBA00022527"/>
    </source>
</evidence>
<keyword evidence="5" id="KW-0418">Kinase</keyword>
<dbReference type="WBParaSite" id="L893_g20871.t1">
    <property type="protein sequence ID" value="L893_g20871.t1"/>
    <property type="gene ID" value="L893_g20871"/>
</dbReference>
<sequence>MGSVDKQSNFLLIERTGEIVDEQKQVVYRVGRFLGKGGFARCYEVLPNGSTTTLAAKIVSRETIHKSTARSKMVQEIRIQRELKHANVVRMLDHFTDALNVCCVLELCPNGTLNDVIRRRRALSEEEARYFIGHVAEGLKFLRDSNIIHRDIKPANLFIDSNMVLKIGDFGLAIYDSDKRSGCCGTPNYMAPEVFEKREYSFEVDVWALGCVTYCMLVGKPPFDTGILEKTSQKIRRCDYILPSHLSDSARKLITDMLHLNREERLRIHEVQSTEFFNVGYYPTSLPREFFVRTPTFDQGAYVLPPPESVVDESTGLLYRTEGYLYTGQFGNIYSMTIEGEDQLFEAMVIDKKRISQTEGLQERIVEEILALSTVNHLNIVTLMKHITDGDSIYLLYEPCISYPLSRLLKRRRRLCEEEARFYMNQIAEGLRYLHHDVAIVHGDISTDSVCLNSEMNIKICNFGLAICNFGLAVRVETSSGDVSRGLPKHIAPELHETGSTYEADMWALGCTLYELLTGGDMMGGSSLSALDISTPAEDIIARLTDTDREQRLRVDELPGTRFFRMIFCPESMPTSTLSTMPEFSTYIASQDVNEAQEVY</sequence>
<keyword evidence="9" id="KW-1185">Reference proteome</keyword>
<evidence type="ECO:0000256" key="5">
    <source>
        <dbReference type="ARBA" id="ARBA00022777"/>
    </source>
</evidence>
<evidence type="ECO:0000313" key="10">
    <source>
        <dbReference type="WBParaSite" id="L893_g20871.t1"/>
    </source>
</evidence>
<dbReference type="Pfam" id="PF00069">
    <property type="entry name" value="Pkinase"/>
    <property type="match status" value="2"/>
</dbReference>
<dbReference type="GO" id="GO:0004674">
    <property type="term" value="F:protein serine/threonine kinase activity"/>
    <property type="evidence" value="ECO:0007669"/>
    <property type="project" value="UniProtKB-KW"/>
</dbReference>
<keyword evidence="2" id="KW-0723">Serine/threonine-protein kinase</keyword>
<proteinExistence type="predicted"/>
<dbReference type="PANTHER" id="PTHR24345">
    <property type="entry name" value="SERINE/THREONINE-PROTEIN KINASE PLK"/>
    <property type="match status" value="1"/>
</dbReference>
<dbReference type="GO" id="GO:0005634">
    <property type="term" value="C:nucleus"/>
    <property type="evidence" value="ECO:0007669"/>
    <property type="project" value="TreeGrafter"/>
</dbReference>
<evidence type="ECO:0000256" key="3">
    <source>
        <dbReference type="ARBA" id="ARBA00022679"/>
    </source>
</evidence>
<keyword evidence="4 7" id="KW-0547">Nucleotide-binding</keyword>
<comment type="cofactor">
    <cofactor evidence="1">
        <name>Mg(2+)</name>
        <dbReference type="ChEBI" id="CHEBI:18420"/>
    </cofactor>
</comment>
<name>A0A1I7YYR0_9BILA</name>
<dbReference type="Gene3D" id="1.10.510.10">
    <property type="entry name" value="Transferase(Phosphotransferase) domain 1"/>
    <property type="match status" value="2"/>
</dbReference>
<dbReference type="InterPro" id="IPR000719">
    <property type="entry name" value="Prot_kinase_dom"/>
</dbReference>
<evidence type="ECO:0000256" key="4">
    <source>
        <dbReference type="ARBA" id="ARBA00022741"/>
    </source>
</evidence>
<dbReference type="InterPro" id="IPR011009">
    <property type="entry name" value="Kinase-like_dom_sf"/>
</dbReference>
<dbReference type="GO" id="GO:0005524">
    <property type="term" value="F:ATP binding"/>
    <property type="evidence" value="ECO:0007669"/>
    <property type="project" value="UniProtKB-UniRule"/>
</dbReference>
<dbReference type="PROSITE" id="PS00107">
    <property type="entry name" value="PROTEIN_KINASE_ATP"/>
    <property type="match status" value="1"/>
</dbReference>
<dbReference type="FunFam" id="1.10.510.10:FF:000571">
    <property type="entry name" value="Maternal embryonic leucine zipper kinase"/>
    <property type="match status" value="1"/>
</dbReference>
<dbReference type="PANTHER" id="PTHR24345:SF0">
    <property type="entry name" value="CELL CYCLE SERINE_THREONINE-PROTEIN KINASE CDC5_MSD2"/>
    <property type="match status" value="1"/>
</dbReference>
<organism evidence="9 10">
    <name type="scientific">Steinernema glaseri</name>
    <dbReference type="NCBI Taxonomy" id="37863"/>
    <lineage>
        <taxon>Eukaryota</taxon>
        <taxon>Metazoa</taxon>
        <taxon>Ecdysozoa</taxon>
        <taxon>Nematoda</taxon>
        <taxon>Chromadorea</taxon>
        <taxon>Rhabditida</taxon>
        <taxon>Tylenchina</taxon>
        <taxon>Panagrolaimomorpha</taxon>
        <taxon>Strongyloidoidea</taxon>
        <taxon>Steinernematidae</taxon>
        <taxon>Steinernema</taxon>
    </lineage>
</organism>
<evidence type="ECO:0000256" key="1">
    <source>
        <dbReference type="ARBA" id="ARBA00001946"/>
    </source>
</evidence>
<keyword evidence="6 7" id="KW-0067">ATP-binding</keyword>
<dbReference type="Proteomes" id="UP000095287">
    <property type="component" value="Unplaced"/>
</dbReference>
<keyword evidence="3" id="KW-0808">Transferase</keyword>
<feature type="domain" description="Protein kinase" evidence="8">
    <location>
        <begin position="28"/>
        <end position="277"/>
    </location>
</feature>
<dbReference type="PROSITE" id="PS00108">
    <property type="entry name" value="PROTEIN_KINASE_ST"/>
    <property type="match status" value="1"/>
</dbReference>
<dbReference type="CDD" id="cd00180">
    <property type="entry name" value="PKc"/>
    <property type="match status" value="1"/>
</dbReference>
<dbReference type="FunFam" id="3.30.200.20:FF:000042">
    <property type="entry name" value="Aurora kinase A"/>
    <property type="match status" value="1"/>
</dbReference>
<evidence type="ECO:0000313" key="9">
    <source>
        <dbReference type="Proteomes" id="UP000095287"/>
    </source>
</evidence>
<dbReference type="SUPFAM" id="SSF56112">
    <property type="entry name" value="Protein kinase-like (PK-like)"/>
    <property type="match status" value="2"/>
</dbReference>
<evidence type="ECO:0000256" key="6">
    <source>
        <dbReference type="ARBA" id="ARBA00022840"/>
    </source>
</evidence>
<dbReference type="Gene3D" id="3.30.200.20">
    <property type="entry name" value="Phosphorylase Kinase, domain 1"/>
    <property type="match status" value="2"/>
</dbReference>